<feature type="region of interest" description="Disordered" evidence="1">
    <location>
        <begin position="1"/>
        <end position="40"/>
    </location>
</feature>
<name>W3XFE3_PESFW</name>
<keyword evidence="2" id="KW-0472">Membrane</keyword>
<protein>
    <submittedName>
        <fullName evidence="3">Uncharacterized protein</fullName>
    </submittedName>
</protein>
<evidence type="ECO:0000313" key="4">
    <source>
        <dbReference type="Proteomes" id="UP000030651"/>
    </source>
</evidence>
<keyword evidence="4" id="KW-1185">Reference proteome</keyword>
<feature type="transmembrane region" description="Helical" evidence="2">
    <location>
        <begin position="66"/>
        <end position="87"/>
    </location>
</feature>
<feature type="compositionally biased region" description="Basic and acidic residues" evidence="1">
    <location>
        <begin position="1"/>
        <end position="15"/>
    </location>
</feature>
<feature type="transmembrane region" description="Helical" evidence="2">
    <location>
        <begin position="166"/>
        <end position="184"/>
    </location>
</feature>
<dbReference type="AlphaFoldDB" id="W3XFE3"/>
<reference evidence="4" key="1">
    <citation type="journal article" date="2015" name="BMC Genomics">
        <title>Genomic and transcriptomic analysis of the endophytic fungus Pestalotiopsis fici reveals its lifestyle and high potential for synthesis of natural products.</title>
        <authorList>
            <person name="Wang X."/>
            <person name="Zhang X."/>
            <person name="Liu L."/>
            <person name="Xiang M."/>
            <person name="Wang W."/>
            <person name="Sun X."/>
            <person name="Che Y."/>
            <person name="Guo L."/>
            <person name="Liu G."/>
            <person name="Guo L."/>
            <person name="Wang C."/>
            <person name="Yin W.B."/>
            <person name="Stadler M."/>
            <person name="Zhang X."/>
            <person name="Liu X."/>
        </authorList>
    </citation>
    <scope>NUCLEOTIDE SEQUENCE [LARGE SCALE GENOMIC DNA]</scope>
    <source>
        <strain evidence="4">W106-1 / CGMCC3.15140</strain>
    </source>
</reference>
<dbReference type="InParanoid" id="W3XFE3"/>
<organism evidence="3 4">
    <name type="scientific">Pestalotiopsis fici (strain W106-1 / CGMCC3.15140)</name>
    <dbReference type="NCBI Taxonomy" id="1229662"/>
    <lineage>
        <taxon>Eukaryota</taxon>
        <taxon>Fungi</taxon>
        <taxon>Dikarya</taxon>
        <taxon>Ascomycota</taxon>
        <taxon>Pezizomycotina</taxon>
        <taxon>Sordariomycetes</taxon>
        <taxon>Xylariomycetidae</taxon>
        <taxon>Amphisphaeriales</taxon>
        <taxon>Sporocadaceae</taxon>
        <taxon>Pestalotiopsis</taxon>
    </lineage>
</organism>
<keyword evidence="2" id="KW-1133">Transmembrane helix</keyword>
<dbReference type="OrthoDB" id="4746477at2759"/>
<evidence type="ECO:0000256" key="1">
    <source>
        <dbReference type="SAM" id="MobiDB-lite"/>
    </source>
</evidence>
<gene>
    <name evidence="3" type="ORF">PFICI_02765</name>
</gene>
<keyword evidence="2" id="KW-0812">Transmembrane</keyword>
<evidence type="ECO:0000313" key="3">
    <source>
        <dbReference type="EMBL" id="ETS84740.1"/>
    </source>
</evidence>
<dbReference type="Proteomes" id="UP000030651">
    <property type="component" value="Unassembled WGS sequence"/>
</dbReference>
<evidence type="ECO:0000256" key="2">
    <source>
        <dbReference type="SAM" id="Phobius"/>
    </source>
</evidence>
<dbReference type="HOGENOM" id="CLU_1503437_0_0_1"/>
<feature type="transmembrane region" description="Helical" evidence="2">
    <location>
        <begin position="134"/>
        <end position="154"/>
    </location>
</feature>
<dbReference type="EMBL" id="KI912110">
    <property type="protein sequence ID" value="ETS84740.1"/>
    <property type="molecule type" value="Genomic_DNA"/>
</dbReference>
<feature type="compositionally biased region" description="Polar residues" evidence="1">
    <location>
        <begin position="23"/>
        <end position="38"/>
    </location>
</feature>
<dbReference type="eggNOG" id="ENOG502T6HF">
    <property type="taxonomic scope" value="Eukaryota"/>
</dbReference>
<dbReference type="GeneID" id="19267778"/>
<dbReference type="RefSeq" id="XP_007829537.1">
    <property type="nucleotide sequence ID" value="XM_007831346.1"/>
</dbReference>
<accession>W3XFE3</accession>
<sequence>MPVDENKNLYHEAPKPTDPAHASSANTNHTTKSGTKPTSAVEAITDPDFFPTLEKAPLAQKVKSTLFLAVLVYGAVAALWLFGFTLFQQEQPPNPQEAAGGAGPMIVEIPLALPDDAVNETALTDSLAAAAREVGLMTAGFGTVILAMLYSTGTTNVDFWSLVMEYGWWTLPVMGAAGLLFVIMQEDSEDIKYVS</sequence>
<dbReference type="KEGG" id="pfy:PFICI_02765"/>
<proteinExistence type="predicted"/>
<dbReference type="OMA" id="LVMEYGW"/>